<organism evidence="2 3">
    <name type="scientific">Cardamine amara subsp. amara</name>
    <dbReference type="NCBI Taxonomy" id="228776"/>
    <lineage>
        <taxon>Eukaryota</taxon>
        <taxon>Viridiplantae</taxon>
        <taxon>Streptophyta</taxon>
        <taxon>Embryophyta</taxon>
        <taxon>Tracheophyta</taxon>
        <taxon>Spermatophyta</taxon>
        <taxon>Magnoliopsida</taxon>
        <taxon>eudicotyledons</taxon>
        <taxon>Gunneridae</taxon>
        <taxon>Pentapetalae</taxon>
        <taxon>rosids</taxon>
        <taxon>malvids</taxon>
        <taxon>Brassicales</taxon>
        <taxon>Brassicaceae</taxon>
        <taxon>Cardamineae</taxon>
        <taxon>Cardamine</taxon>
    </lineage>
</organism>
<gene>
    <name evidence="2" type="ORF">V5N11_019278</name>
</gene>
<evidence type="ECO:0000313" key="2">
    <source>
        <dbReference type="EMBL" id="KAL1212829.1"/>
    </source>
</evidence>
<comment type="caution">
    <text evidence="2">The sequence shown here is derived from an EMBL/GenBank/DDBJ whole genome shotgun (WGS) entry which is preliminary data.</text>
</comment>
<feature type="region of interest" description="Disordered" evidence="1">
    <location>
        <begin position="20"/>
        <end position="49"/>
    </location>
</feature>
<dbReference type="AlphaFoldDB" id="A0ABD1BAK4"/>
<evidence type="ECO:0000256" key="1">
    <source>
        <dbReference type="SAM" id="MobiDB-lite"/>
    </source>
</evidence>
<accession>A0ABD1BAK4</accession>
<evidence type="ECO:0000313" key="3">
    <source>
        <dbReference type="Proteomes" id="UP001558713"/>
    </source>
</evidence>
<proteinExistence type="predicted"/>
<name>A0ABD1BAK4_CARAN</name>
<dbReference type="Proteomes" id="UP001558713">
    <property type="component" value="Unassembled WGS sequence"/>
</dbReference>
<sequence>MEKSEGSKASFVSSELIDNDHTWRTRGGSRRSRREGRRNKKRENKSDLEAEETKGFIDLGFVFTEEDLNTELPEILPGLRKFLCPEEKRKTEESSVVPSPYMSEAWDFNSDKWSGRTEKDSMVIDFRMAKLCGEMNMKDSLKWWARSIASNLK</sequence>
<keyword evidence="3" id="KW-1185">Reference proteome</keyword>
<dbReference type="PANTHER" id="PTHR33785:SF2">
    <property type="entry name" value="DUF1685 DOMAIN-CONTAINING PROTEIN"/>
    <property type="match status" value="1"/>
</dbReference>
<dbReference type="EMBL" id="JBANAX010000361">
    <property type="protein sequence ID" value="KAL1212829.1"/>
    <property type="molecule type" value="Genomic_DNA"/>
</dbReference>
<feature type="compositionally biased region" description="Basic residues" evidence="1">
    <location>
        <begin position="27"/>
        <end position="43"/>
    </location>
</feature>
<reference evidence="2 3" key="1">
    <citation type="submission" date="2024-04" db="EMBL/GenBank/DDBJ databases">
        <title>Genome assembly C_amara_ONT_v2.</title>
        <authorList>
            <person name="Yant L."/>
            <person name="Moore C."/>
            <person name="Slenker M."/>
        </authorList>
    </citation>
    <scope>NUCLEOTIDE SEQUENCE [LARGE SCALE GENOMIC DNA]</scope>
    <source>
        <tissue evidence="2">Leaf</tissue>
    </source>
</reference>
<dbReference type="PANTHER" id="PTHR33785">
    <property type="entry name" value="OS06G0550800 PROTEIN"/>
    <property type="match status" value="1"/>
</dbReference>
<protein>
    <submittedName>
        <fullName evidence="2">Uncharacterized protein</fullName>
    </submittedName>
</protein>